<evidence type="ECO:0008006" key="4">
    <source>
        <dbReference type="Google" id="ProtNLM"/>
    </source>
</evidence>
<dbReference type="SMART" id="SM00698">
    <property type="entry name" value="MORN"/>
    <property type="match status" value="4"/>
</dbReference>
<name>A0A813D940_POLGL</name>
<dbReference type="AlphaFoldDB" id="A0A813D940"/>
<accession>A0A813D940</accession>
<dbReference type="PANTHER" id="PTHR23084:SF263">
    <property type="entry name" value="MORN REPEAT-CONTAINING PROTEIN 1"/>
    <property type="match status" value="1"/>
</dbReference>
<keyword evidence="1" id="KW-0677">Repeat</keyword>
<evidence type="ECO:0000313" key="2">
    <source>
        <dbReference type="EMBL" id="CAE8584978.1"/>
    </source>
</evidence>
<dbReference type="EMBL" id="CAJNNV010001402">
    <property type="protein sequence ID" value="CAE8584978.1"/>
    <property type="molecule type" value="Genomic_DNA"/>
</dbReference>
<organism evidence="2 3">
    <name type="scientific">Polarella glacialis</name>
    <name type="common">Dinoflagellate</name>
    <dbReference type="NCBI Taxonomy" id="89957"/>
    <lineage>
        <taxon>Eukaryota</taxon>
        <taxon>Sar</taxon>
        <taxon>Alveolata</taxon>
        <taxon>Dinophyceae</taxon>
        <taxon>Suessiales</taxon>
        <taxon>Suessiaceae</taxon>
        <taxon>Polarella</taxon>
    </lineage>
</organism>
<gene>
    <name evidence="2" type="ORF">PGLA1383_LOCUS3900</name>
</gene>
<reference evidence="2" key="1">
    <citation type="submission" date="2021-02" db="EMBL/GenBank/DDBJ databases">
        <authorList>
            <person name="Dougan E. K."/>
            <person name="Rhodes N."/>
            <person name="Thang M."/>
            <person name="Chan C."/>
        </authorList>
    </citation>
    <scope>NUCLEOTIDE SEQUENCE</scope>
</reference>
<comment type="caution">
    <text evidence="2">The sequence shown here is derived from an EMBL/GenBank/DDBJ whole genome shotgun (WGS) entry which is preliminary data.</text>
</comment>
<dbReference type="OrthoDB" id="203073at2759"/>
<proteinExistence type="predicted"/>
<dbReference type="InterPro" id="IPR003409">
    <property type="entry name" value="MORN"/>
</dbReference>
<dbReference type="PANTHER" id="PTHR23084">
    <property type="entry name" value="PHOSPHATIDYLINOSITOL-4-PHOSPHATE 5-KINASE RELATED"/>
    <property type="match status" value="1"/>
</dbReference>
<sequence length="167" mass="18158">MAGVEAAKDSNGGLFSIFGAMCCKVGADNGEEVDPAMAVPCFSEETVTRKALESSTQDLDLVEREEVEVEGAAMYTGQWFGQMRYGKGVLIRPDGQTYSGDFVDNRAHGVGRFTAANGNTYEGEWQQDRAHGTGKYLHIDGSTYEGQWLQDEKSGKGIENWADGARL</sequence>
<keyword evidence="3" id="KW-1185">Reference proteome</keyword>
<dbReference type="SUPFAM" id="SSF82185">
    <property type="entry name" value="Histone H3 K4-specific methyltransferase SET7/9 N-terminal domain"/>
    <property type="match status" value="1"/>
</dbReference>
<dbReference type="Gene3D" id="2.20.110.10">
    <property type="entry name" value="Histone H3 K4-specific methyltransferase SET7/9 N-terminal domain"/>
    <property type="match status" value="2"/>
</dbReference>
<evidence type="ECO:0000313" key="3">
    <source>
        <dbReference type="Proteomes" id="UP000654075"/>
    </source>
</evidence>
<evidence type="ECO:0000256" key="1">
    <source>
        <dbReference type="ARBA" id="ARBA00022737"/>
    </source>
</evidence>
<protein>
    <recommendedName>
        <fullName evidence="4">MORN repeat-containing protein 5</fullName>
    </recommendedName>
</protein>
<dbReference type="Proteomes" id="UP000654075">
    <property type="component" value="Unassembled WGS sequence"/>
</dbReference>
<dbReference type="Pfam" id="PF02493">
    <property type="entry name" value="MORN"/>
    <property type="match status" value="4"/>
</dbReference>